<sequence>MTFRHDEQLQDLVTRFLDSKNLHYGVNPETGGFICHMQPSETYASMPGTIDTLSLVVTVDPDVGGITFTTILPILPESPSRSCIADLIAMVNHENAELRMGAFLIDEDDGTIMFRIGAPYVGDDLPSMETLEFMLDNAVIMWSRVGDRYIDLLVEHRRYEEDGDEDDGEDGDEDDGDGDEDDDDGDSGGLSDRELQAQQRLLNAIFGPDNDVTRDMIGYDDAPEDDGQPPTNPTPRTNAADRRRIRLGDALYRCGVRAQEEHHDRRALIYYREALRVFLELEDRVPEYHVADTRFAAGDLHFRMQHIAAAKREFIEFLNVRNMIRTRHHPSQPFADYKIVEAHDALSGIYSIEHNKEQANREAVERALARENIRNSTSPEAARANGYRY</sequence>
<protein>
    <recommendedName>
        <fullName evidence="4">YbjN domain-containing protein</fullName>
    </recommendedName>
</protein>
<feature type="region of interest" description="Disordered" evidence="1">
    <location>
        <begin position="208"/>
        <end position="242"/>
    </location>
</feature>
<organism evidence="2 3">
    <name type="scientific">Bifidobacterium santillanense</name>
    <dbReference type="NCBI Taxonomy" id="2809028"/>
    <lineage>
        <taxon>Bacteria</taxon>
        <taxon>Bacillati</taxon>
        <taxon>Actinomycetota</taxon>
        <taxon>Actinomycetes</taxon>
        <taxon>Bifidobacteriales</taxon>
        <taxon>Bifidobacteriaceae</taxon>
        <taxon>Bifidobacterium</taxon>
    </lineage>
</organism>
<evidence type="ECO:0000313" key="2">
    <source>
        <dbReference type="EMBL" id="MBT1173247.1"/>
    </source>
</evidence>
<evidence type="ECO:0000313" key="3">
    <source>
        <dbReference type="Proteomes" id="UP000773064"/>
    </source>
</evidence>
<accession>A0ABS5UQT2</accession>
<dbReference type="EMBL" id="JAFEJS010000007">
    <property type="protein sequence ID" value="MBT1173247.1"/>
    <property type="molecule type" value="Genomic_DNA"/>
</dbReference>
<reference evidence="2 3" key="1">
    <citation type="journal article" date="2021" name="Environ. Microbiol.">
        <title>Genetic insights into the dark matter of the mammalian gut microbiota through targeted genome reconstruction.</title>
        <authorList>
            <person name="Lugli G.A."/>
            <person name="Alessandri G."/>
            <person name="Milani C."/>
            <person name="Viappiani A."/>
            <person name="Fontana F."/>
            <person name="Tarracchini C."/>
            <person name="Mancabelli L."/>
            <person name="Argentini C."/>
            <person name="Ruiz L."/>
            <person name="Margolles A."/>
            <person name="van Sinderen D."/>
            <person name="Turroni F."/>
            <person name="Ventura M."/>
        </authorList>
    </citation>
    <scope>NUCLEOTIDE SEQUENCE [LARGE SCALE GENOMIC DNA]</scope>
    <source>
        <strain evidence="2 3">MA2</strain>
    </source>
</reference>
<proteinExistence type="predicted"/>
<dbReference type="Proteomes" id="UP000773064">
    <property type="component" value="Unassembled WGS sequence"/>
</dbReference>
<evidence type="ECO:0000256" key="1">
    <source>
        <dbReference type="SAM" id="MobiDB-lite"/>
    </source>
</evidence>
<name>A0ABS5UQT2_9BIFI</name>
<feature type="compositionally biased region" description="Acidic residues" evidence="1">
    <location>
        <begin position="161"/>
        <end position="186"/>
    </location>
</feature>
<keyword evidence="3" id="KW-1185">Reference proteome</keyword>
<feature type="region of interest" description="Disordered" evidence="1">
    <location>
        <begin position="160"/>
        <end position="191"/>
    </location>
</feature>
<gene>
    <name evidence="2" type="ORF">JS528_07770</name>
</gene>
<comment type="caution">
    <text evidence="2">The sequence shown here is derived from an EMBL/GenBank/DDBJ whole genome shotgun (WGS) entry which is preliminary data.</text>
</comment>
<dbReference type="RefSeq" id="WP_214358507.1">
    <property type="nucleotide sequence ID" value="NZ_JAFEJS010000007.1"/>
</dbReference>
<evidence type="ECO:0008006" key="4">
    <source>
        <dbReference type="Google" id="ProtNLM"/>
    </source>
</evidence>